<dbReference type="InterPro" id="IPR050736">
    <property type="entry name" value="Sensor_HK_Regulatory"/>
</dbReference>
<feature type="transmembrane region" description="Helical" evidence="7">
    <location>
        <begin position="87"/>
        <end position="120"/>
    </location>
</feature>
<dbReference type="Gene3D" id="3.30.565.10">
    <property type="entry name" value="Histidine kinase-like ATPase, C-terminal domain"/>
    <property type="match status" value="1"/>
</dbReference>
<dbReference type="FunFam" id="3.30.565.10:FF:000006">
    <property type="entry name" value="Sensor histidine kinase WalK"/>
    <property type="match status" value="1"/>
</dbReference>
<feature type="transmembrane region" description="Helical" evidence="7">
    <location>
        <begin position="141"/>
        <end position="164"/>
    </location>
</feature>
<keyword evidence="5 9" id="KW-0418">Kinase</keyword>
<dbReference type="Proteomes" id="UP000266649">
    <property type="component" value="Unassembled WGS sequence"/>
</dbReference>
<comment type="caution">
    <text evidence="9">The sequence shown here is derived from an EMBL/GenBank/DDBJ whole genome shotgun (WGS) entry which is preliminary data.</text>
</comment>
<sequence>MAKCATVFPLFGDNVSSFRLIISTWSGELSEVSAYRPNETRGASRVAGQFGLLWKRLTTTRTDEDRLQRQLLDYAEVGQRLFWQRQMIFGVALLLAGVYYSLPLAVLNLVMVVVSEAYDFRVFQNISKAKDHGQKPGQRHFWSVVIGTIISSGAISFFAIWISILQGQGSHFMPMFFLFAAGVFAAMNNHHLLCILALRLAIYGVTFFAIPIRDVVLTGADLGSELWVQLFTSVFVAYFIIDCSRIFLSMYRTNMERLIELEVQNKKIEAALAAKSAFLSTMSHELRTPLTSISASLDLALSGNLGKVDEAPKRVLEIAQRNSKTLKSLIDEVLDLQKASAGKLQLQCHTTDLVALVQEAVDVNQPYAGRFGCVIQFVRPAEPIYASVDVQRITQALSNMLSNAAKFSPAESEIEVSIMMRQDMALIEVRDQGEGLDEARKDEVFEPFTQLDSGDGRKAGGTGLGLSITKQIIEAHDGRIDYYRGPVRGTVFAMTLPVQGKAAAA</sequence>
<feature type="domain" description="Histidine kinase" evidence="8">
    <location>
        <begin position="281"/>
        <end position="500"/>
    </location>
</feature>
<comment type="catalytic activity">
    <reaction evidence="1">
        <text>ATP + protein L-histidine = ADP + protein N-phospho-L-histidine.</text>
        <dbReference type="EC" id="2.7.13.3"/>
    </reaction>
</comment>
<evidence type="ECO:0000256" key="1">
    <source>
        <dbReference type="ARBA" id="ARBA00000085"/>
    </source>
</evidence>
<protein>
    <recommendedName>
        <fullName evidence="2">histidine kinase</fullName>
        <ecNumber evidence="2">2.7.13.3</ecNumber>
    </recommendedName>
</protein>
<organism evidence="9 10">
    <name type="scientific">Gemmobacter lutimaris</name>
    <dbReference type="NCBI Taxonomy" id="2306023"/>
    <lineage>
        <taxon>Bacteria</taxon>
        <taxon>Pseudomonadati</taxon>
        <taxon>Pseudomonadota</taxon>
        <taxon>Alphaproteobacteria</taxon>
        <taxon>Rhodobacterales</taxon>
        <taxon>Paracoccaceae</taxon>
        <taxon>Gemmobacter</taxon>
    </lineage>
</organism>
<evidence type="ECO:0000256" key="2">
    <source>
        <dbReference type="ARBA" id="ARBA00012438"/>
    </source>
</evidence>
<dbReference type="PRINTS" id="PR00344">
    <property type="entry name" value="BCTRLSENSOR"/>
</dbReference>
<feature type="transmembrane region" description="Helical" evidence="7">
    <location>
        <begin position="226"/>
        <end position="248"/>
    </location>
</feature>
<keyword evidence="7" id="KW-1133">Transmembrane helix</keyword>
<dbReference type="Pfam" id="PF00512">
    <property type="entry name" value="HisKA"/>
    <property type="match status" value="1"/>
</dbReference>
<feature type="transmembrane region" description="Helical" evidence="7">
    <location>
        <begin position="200"/>
        <end position="220"/>
    </location>
</feature>
<dbReference type="InterPro" id="IPR036097">
    <property type="entry name" value="HisK_dim/P_sf"/>
</dbReference>
<dbReference type="EMBL" id="QXXQ01000012">
    <property type="protein sequence ID" value="RID90591.1"/>
    <property type="molecule type" value="Genomic_DNA"/>
</dbReference>
<dbReference type="InterPro" id="IPR003594">
    <property type="entry name" value="HATPase_dom"/>
</dbReference>
<keyword evidence="7" id="KW-0472">Membrane</keyword>
<dbReference type="PANTHER" id="PTHR43711">
    <property type="entry name" value="TWO-COMPONENT HISTIDINE KINASE"/>
    <property type="match status" value="1"/>
</dbReference>
<dbReference type="SMART" id="SM00388">
    <property type="entry name" value="HisKA"/>
    <property type="match status" value="1"/>
</dbReference>
<dbReference type="EC" id="2.7.13.3" evidence="2"/>
<dbReference type="CDD" id="cd00082">
    <property type="entry name" value="HisKA"/>
    <property type="match status" value="1"/>
</dbReference>
<evidence type="ECO:0000259" key="8">
    <source>
        <dbReference type="PROSITE" id="PS50109"/>
    </source>
</evidence>
<dbReference type="AlphaFoldDB" id="A0A398BNQ2"/>
<evidence type="ECO:0000256" key="4">
    <source>
        <dbReference type="ARBA" id="ARBA00022679"/>
    </source>
</evidence>
<keyword evidence="10" id="KW-1185">Reference proteome</keyword>
<keyword evidence="6" id="KW-0902">Two-component regulatory system</keyword>
<evidence type="ECO:0000256" key="5">
    <source>
        <dbReference type="ARBA" id="ARBA00022777"/>
    </source>
</evidence>
<dbReference type="PANTHER" id="PTHR43711:SF1">
    <property type="entry name" value="HISTIDINE KINASE 1"/>
    <property type="match status" value="1"/>
</dbReference>
<evidence type="ECO:0000313" key="9">
    <source>
        <dbReference type="EMBL" id="RID90591.1"/>
    </source>
</evidence>
<accession>A0A398BNQ2</accession>
<name>A0A398BNQ2_9RHOB</name>
<dbReference type="SUPFAM" id="SSF55874">
    <property type="entry name" value="ATPase domain of HSP90 chaperone/DNA topoisomerase II/histidine kinase"/>
    <property type="match status" value="1"/>
</dbReference>
<dbReference type="InterPro" id="IPR005467">
    <property type="entry name" value="His_kinase_dom"/>
</dbReference>
<dbReference type="SMART" id="SM00387">
    <property type="entry name" value="HATPase_c"/>
    <property type="match status" value="1"/>
</dbReference>
<keyword evidence="7" id="KW-0812">Transmembrane</keyword>
<evidence type="ECO:0000256" key="6">
    <source>
        <dbReference type="ARBA" id="ARBA00023012"/>
    </source>
</evidence>
<dbReference type="PROSITE" id="PS50109">
    <property type="entry name" value="HIS_KIN"/>
    <property type="match status" value="1"/>
</dbReference>
<evidence type="ECO:0000313" key="10">
    <source>
        <dbReference type="Proteomes" id="UP000266649"/>
    </source>
</evidence>
<keyword evidence="4" id="KW-0808">Transferase</keyword>
<reference evidence="9 10" key="1">
    <citation type="submission" date="2018-09" db="EMBL/GenBank/DDBJ databases">
        <title>Gemmobacter lutimaris sp. nov., a marine bacterium isolated from tidal flat.</title>
        <authorList>
            <person name="Lee D.W."/>
            <person name="Yoo Y."/>
            <person name="Kim J.-J."/>
            <person name="Kim B.S."/>
        </authorList>
    </citation>
    <scope>NUCLEOTIDE SEQUENCE [LARGE SCALE GENOMIC DNA]</scope>
    <source>
        <strain evidence="9 10">YJ-T1-11</strain>
    </source>
</reference>
<dbReference type="InterPro" id="IPR004358">
    <property type="entry name" value="Sig_transdc_His_kin-like_C"/>
</dbReference>
<dbReference type="GO" id="GO:0000155">
    <property type="term" value="F:phosphorelay sensor kinase activity"/>
    <property type="evidence" value="ECO:0007669"/>
    <property type="project" value="InterPro"/>
</dbReference>
<dbReference type="Gene3D" id="1.10.287.130">
    <property type="match status" value="1"/>
</dbReference>
<dbReference type="InterPro" id="IPR036890">
    <property type="entry name" value="HATPase_C_sf"/>
</dbReference>
<evidence type="ECO:0000256" key="3">
    <source>
        <dbReference type="ARBA" id="ARBA00022553"/>
    </source>
</evidence>
<keyword evidence="3" id="KW-0597">Phosphoprotein</keyword>
<evidence type="ECO:0000256" key="7">
    <source>
        <dbReference type="SAM" id="Phobius"/>
    </source>
</evidence>
<dbReference type="Pfam" id="PF02518">
    <property type="entry name" value="HATPase_c"/>
    <property type="match status" value="1"/>
</dbReference>
<feature type="transmembrane region" description="Helical" evidence="7">
    <location>
        <begin position="170"/>
        <end position="188"/>
    </location>
</feature>
<gene>
    <name evidence="9" type="ORF">D2N39_17660</name>
</gene>
<dbReference type="InterPro" id="IPR003661">
    <property type="entry name" value="HisK_dim/P_dom"/>
</dbReference>
<dbReference type="SUPFAM" id="SSF47384">
    <property type="entry name" value="Homodimeric domain of signal transducing histidine kinase"/>
    <property type="match status" value="1"/>
</dbReference>
<proteinExistence type="predicted"/>